<dbReference type="OMA" id="PEHYHAR"/>
<reference evidence="1 2" key="1">
    <citation type="journal article" date="2018" name="BMC Genomics">
        <title>Genomic comparison of Trypanosoma conorhini and Trypanosoma rangeli to Trypanosoma cruzi strains of high and low virulence.</title>
        <authorList>
            <person name="Bradwell K.R."/>
            <person name="Koparde V.N."/>
            <person name="Matveyev A.V."/>
            <person name="Serrano M.G."/>
            <person name="Alves J.M."/>
            <person name="Parikh H."/>
            <person name="Huang B."/>
            <person name="Lee V."/>
            <person name="Espinosa-Alvarez O."/>
            <person name="Ortiz P.A."/>
            <person name="Costa-Martins A.G."/>
            <person name="Teixeira M.M."/>
            <person name="Buck G.A."/>
        </authorList>
    </citation>
    <scope>NUCLEOTIDE SEQUENCE [LARGE SCALE GENOMIC DNA]</scope>
    <source>
        <strain evidence="1 2">AM80</strain>
    </source>
</reference>
<dbReference type="GeneID" id="40325610"/>
<evidence type="ECO:0000313" key="1">
    <source>
        <dbReference type="EMBL" id="RNF10238.1"/>
    </source>
</evidence>
<dbReference type="EMBL" id="MKGL01000035">
    <property type="protein sequence ID" value="RNF10238.1"/>
    <property type="molecule type" value="Genomic_DNA"/>
</dbReference>
<dbReference type="AlphaFoldDB" id="A0A3R7MZ04"/>
<accession>A0A3R7MZ04</accession>
<comment type="caution">
    <text evidence="1">The sequence shown here is derived from an EMBL/GenBank/DDBJ whole genome shotgun (WGS) entry which is preliminary data.</text>
</comment>
<dbReference type="Proteomes" id="UP000283634">
    <property type="component" value="Unassembled WGS sequence"/>
</dbReference>
<gene>
    <name evidence="1" type="ORF">TraAM80_01677</name>
</gene>
<dbReference type="RefSeq" id="XP_029241440.1">
    <property type="nucleotide sequence ID" value="XM_029378710.1"/>
</dbReference>
<proteinExistence type="predicted"/>
<protein>
    <submittedName>
        <fullName evidence="1">Uncharacterized protein</fullName>
    </submittedName>
</protein>
<name>A0A3R7MZ04_TRYRA</name>
<organism evidence="1 2">
    <name type="scientific">Trypanosoma rangeli</name>
    <dbReference type="NCBI Taxonomy" id="5698"/>
    <lineage>
        <taxon>Eukaryota</taxon>
        <taxon>Discoba</taxon>
        <taxon>Euglenozoa</taxon>
        <taxon>Kinetoplastea</taxon>
        <taxon>Metakinetoplastina</taxon>
        <taxon>Trypanosomatida</taxon>
        <taxon>Trypanosomatidae</taxon>
        <taxon>Trypanosoma</taxon>
        <taxon>Herpetosoma</taxon>
    </lineage>
</organism>
<sequence length="253" mass="27091">MDVHTRPARWGEVQRLLPRPACPTPPVEAKEGGEAIHSVPVSCRDSMTSSSLPDGVSHFFSLAITRQESLATTFTAASRTTSPLPQKPYAMPRLDRPCRSLLQPLWSDVQCDTATDFDEDIVCRSGSCSRCPSCTSSFSLGAGCVTPLTWKMSSLVNGISASGRTADSPCLASMQEDSLGAALMERRAKEVAEAMASWGTPAPGVLPVLSASDYEDDVDGGGDVQDASLPLQERSMALVEVFAERARRQLPLE</sequence>
<keyword evidence="2" id="KW-1185">Reference proteome</keyword>
<evidence type="ECO:0000313" key="2">
    <source>
        <dbReference type="Proteomes" id="UP000283634"/>
    </source>
</evidence>